<evidence type="ECO:0000313" key="2">
    <source>
        <dbReference type="EMBL" id="SPO23510.1"/>
    </source>
</evidence>
<keyword evidence="3" id="KW-1185">Reference proteome</keyword>
<evidence type="ECO:0000256" key="1">
    <source>
        <dbReference type="SAM" id="MobiDB-lite"/>
    </source>
</evidence>
<dbReference type="AlphaFoldDB" id="A0A5C3E0L9"/>
<dbReference type="EMBL" id="OOIN01000005">
    <property type="protein sequence ID" value="SPO23510.1"/>
    <property type="molecule type" value="Genomic_DNA"/>
</dbReference>
<protein>
    <submittedName>
        <fullName evidence="2">Uncharacterized protein</fullName>
    </submittedName>
</protein>
<feature type="compositionally biased region" description="Basic and acidic residues" evidence="1">
    <location>
        <begin position="24"/>
        <end position="34"/>
    </location>
</feature>
<name>A0A5C3E0L9_9BASI</name>
<proteinExistence type="predicted"/>
<accession>A0A5C3E0L9</accession>
<feature type="region of interest" description="Disordered" evidence="1">
    <location>
        <begin position="24"/>
        <end position="49"/>
    </location>
</feature>
<dbReference type="Proteomes" id="UP000324022">
    <property type="component" value="Unassembled WGS sequence"/>
</dbReference>
<organism evidence="2 3">
    <name type="scientific">Ustilago trichophora</name>
    <dbReference type="NCBI Taxonomy" id="86804"/>
    <lineage>
        <taxon>Eukaryota</taxon>
        <taxon>Fungi</taxon>
        <taxon>Dikarya</taxon>
        <taxon>Basidiomycota</taxon>
        <taxon>Ustilaginomycotina</taxon>
        <taxon>Ustilaginomycetes</taxon>
        <taxon>Ustilaginales</taxon>
        <taxon>Ustilaginaceae</taxon>
        <taxon>Ustilago</taxon>
    </lineage>
</organism>
<reference evidence="2 3" key="1">
    <citation type="submission" date="2018-03" db="EMBL/GenBank/DDBJ databases">
        <authorList>
            <person name="Guldener U."/>
        </authorList>
    </citation>
    <scope>NUCLEOTIDE SEQUENCE [LARGE SCALE GENOMIC DNA]</scope>
    <source>
        <strain evidence="2 3">NBRC100155</strain>
    </source>
</reference>
<gene>
    <name evidence="2" type="ORF">UTRI_02189</name>
</gene>
<evidence type="ECO:0000313" key="3">
    <source>
        <dbReference type="Proteomes" id="UP000324022"/>
    </source>
</evidence>
<sequence length="102" mass="11588">MAHSIQLLRLKDAQEDIEAEIEKESKRVKKEGQRRSSRKKGGWLTGRPSEAVPIFGLGQTIQTAQLHCGSEECTVQYCAIRKISPQISISLQQQQQQQQKQQ</sequence>